<protein>
    <submittedName>
        <fullName evidence="1">DUF1153 domain-containing protein</fullName>
    </submittedName>
</protein>
<dbReference type="GO" id="GO:0043565">
    <property type="term" value="F:sequence-specific DNA binding"/>
    <property type="evidence" value="ECO:0007669"/>
    <property type="project" value="InterPro"/>
</dbReference>
<sequence>MVMLGYTNSRPVRIVGPNREILTLETLPPPHTTRWVASRKAQVVTAVQSGLLPLDEALSRYNLSLAEYYSWEDALDRSGVAGLRVAAVQLDRAARRSRQLLNS</sequence>
<accession>A0A5B8SCH6</accession>
<dbReference type="OrthoDB" id="9796775at2"/>
<name>A0A5B8SCH6_9SPHN</name>
<dbReference type="SUPFAM" id="SSF48295">
    <property type="entry name" value="TrpR-like"/>
    <property type="match status" value="1"/>
</dbReference>
<reference evidence="1 2" key="1">
    <citation type="journal article" date="2013" name="J. Microbiol. Biotechnol.">
        <title>Novosphingobium ginsenosidimutans sp. nov., with the ability to convert ginsenoside.</title>
        <authorList>
            <person name="Kim J.K."/>
            <person name="He D."/>
            <person name="Liu Q.M."/>
            <person name="Park H.Y."/>
            <person name="Jung M.S."/>
            <person name="Yoon M.H."/>
            <person name="Kim S.C."/>
            <person name="Im W.T."/>
        </authorList>
    </citation>
    <scope>NUCLEOTIDE SEQUENCE [LARGE SCALE GENOMIC DNA]</scope>
    <source>
        <strain evidence="1 2">FW-6</strain>
    </source>
</reference>
<evidence type="ECO:0000313" key="1">
    <source>
        <dbReference type="EMBL" id="QEA17585.1"/>
    </source>
</evidence>
<organism evidence="1 2">
    <name type="scientific">Novosphingobium ginsenosidimutans</name>
    <dbReference type="NCBI Taxonomy" id="1176536"/>
    <lineage>
        <taxon>Bacteria</taxon>
        <taxon>Pseudomonadati</taxon>
        <taxon>Pseudomonadota</taxon>
        <taxon>Alphaproteobacteria</taxon>
        <taxon>Sphingomonadales</taxon>
        <taxon>Sphingomonadaceae</taxon>
        <taxon>Novosphingobium</taxon>
    </lineage>
</organism>
<dbReference type="Pfam" id="PF06627">
    <property type="entry name" value="DUF1153"/>
    <property type="match status" value="1"/>
</dbReference>
<dbReference type="InterPro" id="IPR010921">
    <property type="entry name" value="Trp_repressor/repl_initiator"/>
</dbReference>
<keyword evidence="2" id="KW-1185">Reference proteome</keyword>
<dbReference type="Gene3D" id="1.10.10.10">
    <property type="entry name" value="Winged helix-like DNA-binding domain superfamily/Winged helix DNA-binding domain"/>
    <property type="match status" value="1"/>
</dbReference>
<gene>
    <name evidence="1" type="ORF">FRF71_12385</name>
</gene>
<dbReference type="InterPro" id="IPR009534">
    <property type="entry name" value="DUF1153"/>
</dbReference>
<proteinExistence type="predicted"/>
<dbReference type="Proteomes" id="UP000321172">
    <property type="component" value="Chromosome"/>
</dbReference>
<dbReference type="KEGG" id="ngf:FRF71_12385"/>
<dbReference type="EMBL" id="CP042345">
    <property type="protein sequence ID" value="QEA17585.1"/>
    <property type="molecule type" value="Genomic_DNA"/>
</dbReference>
<dbReference type="InterPro" id="IPR036388">
    <property type="entry name" value="WH-like_DNA-bd_sf"/>
</dbReference>
<evidence type="ECO:0000313" key="2">
    <source>
        <dbReference type="Proteomes" id="UP000321172"/>
    </source>
</evidence>
<dbReference type="AlphaFoldDB" id="A0A5B8SCH6"/>